<keyword evidence="1" id="KW-0472">Membrane</keyword>
<dbReference type="WBParaSite" id="Hba_00560">
    <property type="protein sequence ID" value="Hba_00560"/>
    <property type="gene ID" value="Hba_00560"/>
</dbReference>
<reference evidence="3" key="1">
    <citation type="submission" date="2016-11" db="UniProtKB">
        <authorList>
            <consortium name="WormBaseParasite"/>
        </authorList>
    </citation>
    <scope>IDENTIFICATION</scope>
</reference>
<evidence type="ECO:0000313" key="3">
    <source>
        <dbReference type="WBParaSite" id="Hba_00560"/>
    </source>
</evidence>
<accession>A0A1I7W7F3</accession>
<proteinExistence type="predicted"/>
<organism evidence="2 3">
    <name type="scientific">Heterorhabditis bacteriophora</name>
    <name type="common">Entomopathogenic nematode worm</name>
    <dbReference type="NCBI Taxonomy" id="37862"/>
    <lineage>
        <taxon>Eukaryota</taxon>
        <taxon>Metazoa</taxon>
        <taxon>Ecdysozoa</taxon>
        <taxon>Nematoda</taxon>
        <taxon>Chromadorea</taxon>
        <taxon>Rhabditida</taxon>
        <taxon>Rhabditina</taxon>
        <taxon>Rhabditomorpha</taxon>
        <taxon>Strongyloidea</taxon>
        <taxon>Heterorhabditidae</taxon>
        <taxon>Heterorhabditis</taxon>
    </lineage>
</organism>
<keyword evidence="1" id="KW-0812">Transmembrane</keyword>
<keyword evidence="1" id="KW-1133">Transmembrane helix</keyword>
<dbReference type="Proteomes" id="UP000095283">
    <property type="component" value="Unplaced"/>
</dbReference>
<protein>
    <submittedName>
        <fullName evidence="3">G_PROTEIN_RECEP_F1_2 domain-containing protein</fullName>
    </submittedName>
</protein>
<keyword evidence="2" id="KW-1185">Reference proteome</keyword>
<evidence type="ECO:0000313" key="2">
    <source>
        <dbReference type="Proteomes" id="UP000095283"/>
    </source>
</evidence>
<evidence type="ECO:0000256" key="1">
    <source>
        <dbReference type="SAM" id="Phobius"/>
    </source>
</evidence>
<feature type="transmembrane region" description="Helical" evidence="1">
    <location>
        <begin position="6"/>
        <end position="35"/>
    </location>
</feature>
<dbReference type="AlphaFoldDB" id="A0A1I7W7F3"/>
<name>A0A1I7W7F3_HETBA</name>
<sequence>MANDAYILYPFFTISSTVLPFIMLLMYCFIFACIIKKKNITSTASSTEKDRSLLWQAVAVTFTLEVSY</sequence>